<dbReference type="RefSeq" id="WP_344305873.1">
    <property type="nucleotide sequence ID" value="NZ_BAAANO010000001.1"/>
</dbReference>
<protein>
    <submittedName>
        <fullName evidence="3">FAD/NAD(P)-binding protein</fullName>
    </submittedName>
</protein>
<comment type="caution">
    <text evidence="3">The sequence shown here is derived from an EMBL/GenBank/DDBJ whole genome shotgun (WGS) entry which is preliminary data.</text>
</comment>
<reference evidence="3 4" key="1">
    <citation type="journal article" date="2019" name="Int. J. Syst. Evol. Microbiol.">
        <title>The Global Catalogue of Microorganisms (GCM) 10K type strain sequencing project: providing services to taxonomists for standard genome sequencing and annotation.</title>
        <authorList>
            <consortium name="The Broad Institute Genomics Platform"/>
            <consortium name="The Broad Institute Genome Sequencing Center for Infectious Disease"/>
            <person name="Wu L."/>
            <person name="Ma J."/>
        </authorList>
    </citation>
    <scope>NUCLEOTIDE SEQUENCE [LARGE SCALE GENOMIC DNA]</scope>
    <source>
        <strain evidence="3 4">JCM 14546</strain>
    </source>
</reference>
<dbReference type="Proteomes" id="UP001500755">
    <property type="component" value="Unassembled WGS sequence"/>
</dbReference>
<dbReference type="PANTHER" id="PTHR40254:SF1">
    <property type="entry name" value="BLR0577 PROTEIN"/>
    <property type="match status" value="1"/>
</dbReference>
<feature type="region of interest" description="Disordered" evidence="1">
    <location>
        <begin position="663"/>
        <end position="685"/>
    </location>
</feature>
<dbReference type="Pfam" id="PF13454">
    <property type="entry name" value="NAD_binding_9"/>
    <property type="match status" value="1"/>
</dbReference>
<name>A0ABN2T2C8_9MICO</name>
<sequence length="685" mass="73085">MTGADVTTGPSAGEELLADVLFVGAGPKTTGLLLALAAAARDARTAFPARVDIHVVDPFPAGGGRIWRHDQDRVLWMNSMARDVTIFADPDAPVGPPPITGPSLDAWMVSDEGRAVLAARGLAEVAGRLGPADFPPRRIQAAYLEWAFTRALGALPDGFTVHVRRARAVGVERVSDLDHAGHRVRLDTGESVRTAVLVLAQGFLEVENDAEVAALEAAARTHGLGYTVPGYTADLDLSHVPAGEDVLVRGFGLAFVDAMMMLTEGRGGRFEQSTDGAVRYVPCGAEPVLWVGSRRGVPYRSKLGYQPDHHRIGPARYVHAEAARRLAQGNLPPGQLPPGPGRPGTISVDSQLLPLLEIELLAAHYTELAHSHPERIRAGAEDVLRYTDVWVEAFLAGDRATADGVREGLEGFVSAVVPDAADRFDLARLDRPFAGVRAESHEEFEAALDAYIAGNLARSADPAYSQDSAVFHALVSAYFAIREWVQDGYFTDAERNRRVDGYLHGFFSYIASGPPPERLENLRALHAAGLVRFVGPEMDVEVGPAGFAARSPAHPRVVRTRHLLDARLAPVSASRATDPLLRSLIADGALLLEAGEDHQKLRTDADSRALDAESRAHPDLFLVGPSVAGSVAEAFSRPGTNSRVFRDNARLVGVLGAALGQARAASSGSGHGGERRDRALAFSPA</sequence>
<gene>
    <name evidence="3" type="ORF">GCM10009755_00360</name>
</gene>
<dbReference type="PANTHER" id="PTHR40254">
    <property type="entry name" value="BLR0577 PROTEIN"/>
    <property type="match status" value="1"/>
</dbReference>
<evidence type="ECO:0000259" key="2">
    <source>
        <dbReference type="Pfam" id="PF13454"/>
    </source>
</evidence>
<dbReference type="InterPro" id="IPR036188">
    <property type="entry name" value="FAD/NAD-bd_sf"/>
</dbReference>
<dbReference type="InterPro" id="IPR052189">
    <property type="entry name" value="L-asp_N-monooxygenase_NS-form"/>
</dbReference>
<dbReference type="EMBL" id="BAAANO010000001">
    <property type="protein sequence ID" value="GAA1997232.1"/>
    <property type="molecule type" value="Genomic_DNA"/>
</dbReference>
<evidence type="ECO:0000313" key="4">
    <source>
        <dbReference type="Proteomes" id="UP001500755"/>
    </source>
</evidence>
<dbReference type="InterPro" id="IPR038732">
    <property type="entry name" value="HpyO/CreE_NAD-binding"/>
</dbReference>
<accession>A0ABN2T2C8</accession>
<evidence type="ECO:0000256" key="1">
    <source>
        <dbReference type="SAM" id="MobiDB-lite"/>
    </source>
</evidence>
<evidence type="ECO:0000313" key="3">
    <source>
        <dbReference type="EMBL" id="GAA1997232.1"/>
    </source>
</evidence>
<proteinExistence type="predicted"/>
<dbReference type="SUPFAM" id="SSF51905">
    <property type="entry name" value="FAD/NAD(P)-binding domain"/>
    <property type="match status" value="1"/>
</dbReference>
<organism evidence="3 4">
    <name type="scientific">Brevibacterium samyangense</name>
    <dbReference type="NCBI Taxonomy" id="366888"/>
    <lineage>
        <taxon>Bacteria</taxon>
        <taxon>Bacillati</taxon>
        <taxon>Actinomycetota</taxon>
        <taxon>Actinomycetes</taxon>
        <taxon>Micrococcales</taxon>
        <taxon>Brevibacteriaceae</taxon>
        <taxon>Brevibacterium</taxon>
    </lineage>
</organism>
<keyword evidence="4" id="KW-1185">Reference proteome</keyword>
<feature type="domain" description="FAD-dependent urate hydroxylase HpyO/Asp monooxygenase CreE-like FAD/NAD(P)-binding" evidence="2">
    <location>
        <begin position="22"/>
        <end position="203"/>
    </location>
</feature>